<dbReference type="EMBL" id="CP002447">
    <property type="protein sequence ID" value="ADV13017.1"/>
    <property type="molecule type" value="Genomic_DNA"/>
</dbReference>
<evidence type="ECO:0000256" key="1">
    <source>
        <dbReference type="ARBA" id="ARBA00022741"/>
    </source>
</evidence>
<dbReference type="RefSeq" id="WP_013531683.1">
    <property type="nucleotide sequence ID" value="NC_014923.1"/>
</dbReference>
<dbReference type="KEGG" id="mci:Mesci_3901"/>
<accession>E8T8W9</accession>
<dbReference type="InterPro" id="IPR051620">
    <property type="entry name" value="ORF904-like_C"/>
</dbReference>
<dbReference type="PANTHER" id="PTHR35372:SF2">
    <property type="entry name" value="SF3 HELICASE DOMAIN-CONTAINING PROTEIN"/>
    <property type="match status" value="1"/>
</dbReference>
<protein>
    <submittedName>
        <fullName evidence="5">Phage/plasmid primase, P4 family</fullName>
    </submittedName>
</protein>
<organism evidence="5 6">
    <name type="scientific">Mesorhizobium ciceri biovar biserrulae (strain HAMBI 2942 / LMG 23838 / WSM1271)</name>
    <dbReference type="NCBI Taxonomy" id="765698"/>
    <lineage>
        <taxon>Bacteria</taxon>
        <taxon>Pseudomonadati</taxon>
        <taxon>Pseudomonadota</taxon>
        <taxon>Alphaproteobacteria</taxon>
        <taxon>Hyphomicrobiales</taxon>
        <taxon>Phyllobacteriaceae</taxon>
        <taxon>Mesorhizobium</taxon>
    </lineage>
</organism>
<dbReference type="GO" id="GO:0016787">
    <property type="term" value="F:hydrolase activity"/>
    <property type="evidence" value="ECO:0007669"/>
    <property type="project" value="UniProtKB-KW"/>
</dbReference>
<dbReference type="SMART" id="SM00885">
    <property type="entry name" value="D5_N"/>
    <property type="match status" value="1"/>
</dbReference>
<dbReference type="Gene3D" id="3.40.50.300">
    <property type="entry name" value="P-loop containing nucleotide triphosphate hydrolases"/>
    <property type="match status" value="1"/>
</dbReference>
<evidence type="ECO:0000313" key="6">
    <source>
        <dbReference type="Proteomes" id="UP000007471"/>
    </source>
</evidence>
<dbReference type="OrthoDB" id="9763644at2"/>
<dbReference type="InterPro" id="IPR014015">
    <property type="entry name" value="Helicase_SF3_DNA-vir"/>
</dbReference>
<dbReference type="InterPro" id="IPR006500">
    <property type="entry name" value="Helicase_put_C_phage/plasmid"/>
</dbReference>
<proteinExistence type="predicted"/>
<reference evidence="6" key="1">
    <citation type="submission" date="2011-01" db="EMBL/GenBank/DDBJ databases">
        <title>Complete sequence of chromosome of Mesorhizobium ciceri bv. biserrulae WSM1271.</title>
        <authorList>
            <person name="Lucas S."/>
            <person name="Copeland A."/>
            <person name="Lapidus A."/>
            <person name="Cheng J.-F."/>
            <person name="Goodwin L."/>
            <person name="Pitluck S."/>
            <person name="Teshima H."/>
            <person name="Detter J.C."/>
            <person name="Han C."/>
            <person name="Tapia R."/>
            <person name="Land M."/>
            <person name="Hauser L."/>
            <person name="Kyrpides N."/>
            <person name="Ivanova N."/>
            <person name="Nandasena K."/>
            <person name="Reeve W.G."/>
            <person name="Howieson J.G."/>
            <person name="O'Hara G."/>
            <person name="Tiwari R.P."/>
            <person name="Woyke T."/>
        </authorList>
    </citation>
    <scope>NUCLEOTIDE SEQUENCE [LARGE SCALE GENOMIC DNA]</scope>
    <source>
        <strain evidence="6">HAMBI 2942 / LMG 23838 / WSM1271</strain>
    </source>
</reference>
<dbReference type="InterPro" id="IPR014818">
    <property type="entry name" value="Phage/plasmid_primase_P4_C"/>
</dbReference>
<dbReference type="PROSITE" id="PS51206">
    <property type="entry name" value="SF3_HELICASE_1"/>
    <property type="match status" value="1"/>
</dbReference>
<dbReference type="STRING" id="765698.Mesci_3901"/>
<dbReference type="SUPFAM" id="SSF52540">
    <property type="entry name" value="P-loop containing nucleoside triphosphate hydrolases"/>
    <property type="match status" value="1"/>
</dbReference>
<dbReference type="InterPro" id="IPR045455">
    <property type="entry name" value="NrS-1_pol-like_helicase"/>
</dbReference>
<evidence type="ECO:0000313" key="5">
    <source>
        <dbReference type="EMBL" id="ADV13017.1"/>
    </source>
</evidence>
<evidence type="ECO:0000256" key="2">
    <source>
        <dbReference type="ARBA" id="ARBA00022801"/>
    </source>
</evidence>
<name>E8T8W9_MESCW</name>
<dbReference type="GO" id="GO:0005524">
    <property type="term" value="F:ATP binding"/>
    <property type="evidence" value="ECO:0007669"/>
    <property type="project" value="UniProtKB-KW"/>
</dbReference>
<evidence type="ECO:0000256" key="3">
    <source>
        <dbReference type="ARBA" id="ARBA00022840"/>
    </source>
</evidence>
<dbReference type="Pfam" id="PF19263">
    <property type="entry name" value="DUF5906"/>
    <property type="match status" value="1"/>
</dbReference>
<sequence>MDVKNERRIHAVAELDTVKEHTDEALALEFARRHAMRTRYVDGWSRWMLFDGVVWAPDEILTVYNYARALCRDDAANALPRDGGRILSAKTVAAVVSLARSDPALAAVVDQWDEDPMALNCDGEVVQLGAEGCSRRVIPGDYMTKSTAVGPGGDCSLWLEFLNLVTSGDGALIDYLQRVCGYCLTGLTVEHALFFLWGPGGNGKSTFIETISGVVGDYAKTAGIDTFTASASDRHPTDLAALQGARLVTATETAKGRSWDETRIKTLTGGDRISARYMRQDFFEYSPQFKLMIAGNNKPALVNVDDAFRRRFHMIPFIVRIPDDKRILGFSDRLREEWPGILAWMIEGAGHWRRLGLSPPPAVVAATQEYLDSEDTIGAWLEECTERVADGFESRQSLFSSWKAFAARTGENPGTQKQFVSALAGRTGIYPHKRHGVRGYLGIRITWENAA</sequence>
<dbReference type="HOGENOM" id="CLU_018483_2_1_5"/>
<keyword evidence="3" id="KW-0067">ATP-binding</keyword>
<feature type="domain" description="SF3 helicase" evidence="4">
    <location>
        <begin position="171"/>
        <end position="330"/>
    </location>
</feature>
<keyword evidence="2" id="KW-0378">Hydrolase</keyword>
<keyword evidence="1" id="KW-0547">Nucleotide-binding</keyword>
<dbReference type="InterPro" id="IPR027417">
    <property type="entry name" value="P-loop_NTPase"/>
</dbReference>
<dbReference type="eggNOG" id="COG3378">
    <property type="taxonomic scope" value="Bacteria"/>
</dbReference>
<gene>
    <name evidence="5" type="ordered locus">Mesci_3901</name>
</gene>
<dbReference type="NCBIfam" id="TIGR01613">
    <property type="entry name" value="primase_Cterm"/>
    <property type="match status" value="1"/>
</dbReference>
<dbReference type="PANTHER" id="PTHR35372">
    <property type="entry name" value="ATP BINDING PROTEIN-RELATED"/>
    <property type="match status" value="1"/>
</dbReference>
<dbReference type="AlphaFoldDB" id="E8T8W9"/>
<dbReference type="Pfam" id="PF08706">
    <property type="entry name" value="D5_N"/>
    <property type="match status" value="1"/>
</dbReference>
<evidence type="ECO:0000259" key="4">
    <source>
        <dbReference type="PROSITE" id="PS51206"/>
    </source>
</evidence>
<dbReference type="PATRIC" id="fig|765698.3.peg.4391"/>
<dbReference type="Proteomes" id="UP000007471">
    <property type="component" value="Chromosome"/>
</dbReference>